<evidence type="ECO:0000313" key="2">
    <source>
        <dbReference type="EMBL" id="ORY31452.1"/>
    </source>
</evidence>
<evidence type="ECO:0000256" key="1">
    <source>
        <dbReference type="SAM" id="Phobius"/>
    </source>
</evidence>
<dbReference type="EMBL" id="MCGO01000077">
    <property type="protein sequence ID" value="ORY31452.1"/>
    <property type="molecule type" value="Genomic_DNA"/>
</dbReference>
<gene>
    <name evidence="2" type="ORF">BCR33DRAFT_744557</name>
</gene>
<feature type="transmembrane region" description="Helical" evidence="1">
    <location>
        <begin position="155"/>
        <end position="181"/>
    </location>
</feature>
<keyword evidence="3" id="KW-1185">Reference proteome</keyword>
<protein>
    <submittedName>
        <fullName evidence="2">Uncharacterized protein</fullName>
    </submittedName>
</protein>
<accession>A0A1Y2B9D3</accession>
<feature type="transmembrane region" description="Helical" evidence="1">
    <location>
        <begin position="52"/>
        <end position="76"/>
    </location>
</feature>
<keyword evidence="1" id="KW-1133">Transmembrane helix</keyword>
<feature type="transmembrane region" description="Helical" evidence="1">
    <location>
        <begin position="118"/>
        <end position="135"/>
    </location>
</feature>
<comment type="caution">
    <text evidence="2">The sequence shown here is derived from an EMBL/GenBank/DDBJ whole genome shotgun (WGS) entry which is preliminary data.</text>
</comment>
<keyword evidence="1" id="KW-0812">Transmembrane</keyword>
<reference evidence="2 3" key="1">
    <citation type="submission" date="2016-07" db="EMBL/GenBank/DDBJ databases">
        <title>Pervasive Adenine N6-methylation of Active Genes in Fungi.</title>
        <authorList>
            <consortium name="DOE Joint Genome Institute"/>
            <person name="Mondo S.J."/>
            <person name="Dannebaum R.O."/>
            <person name="Kuo R.C."/>
            <person name="Labutti K."/>
            <person name="Haridas S."/>
            <person name="Kuo A."/>
            <person name="Salamov A."/>
            <person name="Ahrendt S.R."/>
            <person name="Lipzen A."/>
            <person name="Sullivan W."/>
            <person name="Andreopoulos W.B."/>
            <person name="Clum A."/>
            <person name="Lindquist E."/>
            <person name="Daum C."/>
            <person name="Ramamoorthy G.K."/>
            <person name="Gryganskyi A."/>
            <person name="Culley D."/>
            <person name="Magnuson J.K."/>
            <person name="James T.Y."/>
            <person name="O'Malley M.A."/>
            <person name="Stajich J.E."/>
            <person name="Spatafora J.W."/>
            <person name="Visel A."/>
            <person name="Grigoriev I.V."/>
        </authorList>
    </citation>
    <scope>NUCLEOTIDE SEQUENCE [LARGE SCALE GENOMIC DNA]</scope>
    <source>
        <strain evidence="2 3">JEL800</strain>
    </source>
</reference>
<dbReference type="OrthoDB" id="10615284at2759"/>
<dbReference type="AlphaFoldDB" id="A0A1Y2B9D3"/>
<feature type="transmembrane region" description="Helical" evidence="1">
    <location>
        <begin position="12"/>
        <end position="32"/>
    </location>
</feature>
<evidence type="ECO:0000313" key="3">
    <source>
        <dbReference type="Proteomes" id="UP000193642"/>
    </source>
</evidence>
<dbReference type="Proteomes" id="UP000193642">
    <property type="component" value="Unassembled WGS sequence"/>
</dbReference>
<organism evidence="2 3">
    <name type="scientific">Rhizoclosmatium globosum</name>
    <dbReference type="NCBI Taxonomy" id="329046"/>
    <lineage>
        <taxon>Eukaryota</taxon>
        <taxon>Fungi</taxon>
        <taxon>Fungi incertae sedis</taxon>
        <taxon>Chytridiomycota</taxon>
        <taxon>Chytridiomycota incertae sedis</taxon>
        <taxon>Chytridiomycetes</taxon>
        <taxon>Chytridiales</taxon>
        <taxon>Chytriomycetaceae</taxon>
        <taxon>Rhizoclosmatium</taxon>
    </lineage>
</organism>
<keyword evidence="1" id="KW-0472">Membrane</keyword>
<name>A0A1Y2B9D3_9FUNG</name>
<sequence length="214" mass="23724">MASSKSEEAELIVSPELSTTIEVLIIGMILEINIRGLLSSFSKLAAKNGSPFVMWLIIAGNCFSLMLAISSIWLLFTTEENYTAVKTVVNIAYQLFYTTFDAFLLFKTSRVWSHTRWFVVVSSIFMANRIGWAIYELGSAREPWSSQTSLTAQNVLSASGVLASDIACDVFCTVMTILLVCKMKTHSEKPNPLFAVLWQENCKAYSSMIGGLTL</sequence>
<proteinExistence type="predicted"/>